<dbReference type="PANTHER" id="PTHR11203:SF37">
    <property type="entry name" value="INTEGRATOR COMPLEX SUBUNIT 11"/>
    <property type="match status" value="1"/>
</dbReference>
<keyword evidence="1 4" id="KW-0378">Hydrolase</keyword>
<dbReference type="Gene3D" id="3.40.50.10890">
    <property type="match status" value="1"/>
</dbReference>
<dbReference type="Pfam" id="PF10996">
    <property type="entry name" value="Beta-Casp"/>
    <property type="match status" value="1"/>
</dbReference>
<proteinExistence type="predicted"/>
<dbReference type="GO" id="GO:0004521">
    <property type="term" value="F:RNA endonuclease activity"/>
    <property type="evidence" value="ECO:0007669"/>
    <property type="project" value="TreeGrafter"/>
</dbReference>
<dbReference type="EMBL" id="AP021876">
    <property type="protein sequence ID" value="BBO81341.1"/>
    <property type="molecule type" value="Genomic_DNA"/>
</dbReference>
<protein>
    <submittedName>
        <fullName evidence="4">MBL fold hydrolase</fullName>
    </submittedName>
</protein>
<feature type="domain" description="Metallo-beta-lactamase" evidence="2">
    <location>
        <begin position="17"/>
        <end position="231"/>
    </location>
</feature>
<dbReference type="Gene3D" id="3.60.15.10">
    <property type="entry name" value="Ribonuclease Z/Hydroxyacylglutathione hydrolase-like"/>
    <property type="match status" value="1"/>
</dbReference>
<dbReference type="SMART" id="SM00849">
    <property type="entry name" value="Lactamase_B"/>
    <property type="match status" value="1"/>
</dbReference>
<dbReference type="RefSeq" id="WP_231714115.1">
    <property type="nucleotide sequence ID" value="NZ_AP021876.1"/>
</dbReference>
<evidence type="ECO:0000313" key="4">
    <source>
        <dbReference type="EMBL" id="BBO81341.1"/>
    </source>
</evidence>
<evidence type="ECO:0000256" key="1">
    <source>
        <dbReference type="ARBA" id="ARBA00022801"/>
    </source>
</evidence>
<dbReference type="PANTHER" id="PTHR11203">
    <property type="entry name" value="CLEAVAGE AND POLYADENYLATION SPECIFICITY FACTOR FAMILY MEMBER"/>
    <property type="match status" value="1"/>
</dbReference>
<dbReference type="Pfam" id="PF00753">
    <property type="entry name" value="Lactamase_B"/>
    <property type="match status" value="1"/>
</dbReference>
<dbReference type="SUPFAM" id="SSF56281">
    <property type="entry name" value="Metallo-hydrolase/oxidoreductase"/>
    <property type="match status" value="1"/>
</dbReference>
<dbReference type="GO" id="GO:0016787">
    <property type="term" value="F:hydrolase activity"/>
    <property type="evidence" value="ECO:0007669"/>
    <property type="project" value="UniProtKB-KW"/>
</dbReference>
<evidence type="ECO:0000259" key="3">
    <source>
        <dbReference type="SMART" id="SM01027"/>
    </source>
</evidence>
<dbReference type="KEGG" id="dov:DSCO28_19070"/>
<sequence length="449" mass="49802">MKSKFNITHLGAENCVTGSCHLIKANGLNIMVDCGMVQGNDPANAMDSWPIKPDKIDYLFLTHAHIDHIGRVPELIQNGFSGEIICSHPTKALLIPMLTDAMTFSDIPKDDVANIEKAIDDLSWGFECGEPFDLQKGISFKMKRAGHILGSCFIRFEDKETGYSVLFSGDLGAKDTPILPDPEIPETADLVILESTYGDRLHDDRTERINRLGQVLTRSLADNGKVFIPAFSLGRTQELLYEMDRIFSDPSYREMFPELQVQNRPPVFVDSPLGLEITKIYSSLSEYWDKEARKLQNKGDHPIDFNGLYAVENHRDHLKLCDARGPAIILAGSGMCTGGRIVAHLTKGIGDPKNDILFVGYQAAGTPGRAIQDYADKPGGYVYLDGDRKTINAKVHALTGYSAHADQNSLVDWIASMPEKPRAIKLVHGEDRARSTLKKVLEKRGYTVQ</sequence>
<dbReference type="Proteomes" id="UP000425960">
    <property type="component" value="Chromosome"/>
</dbReference>
<dbReference type="Pfam" id="PF07521">
    <property type="entry name" value="RMMBL"/>
    <property type="match status" value="1"/>
</dbReference>
<dbReference type="SMART" id="SM01027">
    <property type="entry name" value="Beta-Casp"/>
    <property type="match status" value="1"/>
</dbReference>
<dbReference type="InterPro" id="IPR001279">
    <property type="entry name" value="Metallo-B-lactamas"/>
</dbReference>
<dbReference type="CDD" id="cd16295">
    <property type="entry name" value="TTHA0252-CPSF-like_MBL-fold"/>
    <property type="match status" value="1"/>
</dbReference>
<feature type="domain" description="Beta-Casp" evidence="3">
    <location>
        <begin position="236"/>
        <end position="371"/>
    </location>
</feature>
<organism evidence="4 5">
    <name type="scientific">Desulfosarcina ovata subsp. sediminis</name>
    <dbReference type="NCBI Taxonomy" id="885957"/>
    <lineage>
        <taxon>Bacteria</taxon>
        <taxon>Pseudomonadati</taxon>
        <taxon>Thermodesulfobacteriota</taxon>
        <taxon>Desulfobacteria</taxon>
        <taxon>Desulfobacterales</taxon>
        <taxon>Desulfosarcinaceae</taxon>
        <taxon>Desulfosarcina</taxon>
    </lineage>
</organism>
<evidence type="ECO:0000313" key="5">
    <source>
        <dbReference type="Proteomes" id="UP000425960"/>
    </source>
</evidence>
<evidence type="ECO:0000259" key="2">
    <source>
        <dbReference type="SMART" id="SM00849"/>
    </source>
</evidence>
<dbReference type="InterPro" id="IPR011108">
    <property type="entry name" value="RMMBL"/>
</dbReference>
<reference evidence="4 5" key="1">
    <citation type="submission" date="2019-11" db="EMBL/GenBank/DDBJ databases">
        <title>Comparative genomics of hydrocarbon-degrading Desulfosarcina strains.</title>
        <authorList>
            <person name="Watanabe M."/>
            <person name="Kojima H."/>
            <person name="Fukui M."/>
        </authorList>
    </citation>
    <scope>NUCLEOTIDE SEQUENCE [LARGE SCALE GENOMIC DNA]</scope>
    <source>
        <strain evidence="4 5">28bB2T</strain>
    </source>
</reference>
<dbReference type="InterPro" id="IPR022712">
    <property type="entry name" value="Beta_Casp"/>
</dbReference>
<dbReference type="AlphaFoldDB" id="A0A5K7ZKB4"/>
<name>A0A5K7ZKB4_9BACT</name>
<dbReference type="InterPro" id="IPR036866">
    <property type="entry name" value="RibonucZ/Hydroxyglut_hydro"/>
</dbReference>
<accession>A0A5K7ZKB4</accession>
<gene>
    <name evidence="4" type="ORF">DSCO28_19070</name>
</gene>
<dbReference type="InterPro" id="IPR050698">
    <property type="entry name" value="MBL"/>
</dbReference>